<protein>
    <recommendedName>
        <fullName evidence="5">Probable RNA 2'-phosphotransferase</fullName>
        <ecNumber evidence="5">2.7.1.-</ecNumber>
    </recommendedName>
</protein>
<comment type="caution">
    <text evidence="6">The sequence shown here is derived from an EMBL/GenBank/DDBJ whole genome shotgun (WGS) entry which is preliminary data.</text>
</comment>
<dbReference type="PANTHER" id="PTHR12684">
    <property type="entry name" value="PUTATIVE PHOSPHOTRANSFERASE"/>
    <property type="match status" value="1"/>
</dbReference>
<dbReference type="Gene3D" id="3.20.170.30">
    <property type="match status" value="1"/>
</dbReference>
<accession>A0A3D9HXA7</accession>
<evidence type="ECO:0000256" key="1">
    <source>
        <dbReference type="ARBA" id="ARBA00009836"/>
    </source>
</evidence>
<dbReference type="InterPro" id="IPR042080">
    <property type="entry name" value="RNA_2'-PTrans_N"/>
</dbReference>
<dbReference type="OrthoDB" id="4537997at2"/>
<keyword evidence="2 5" id="KW-0808">Transferase</keyword>
<name>A0A3D9HXA7_9PROT</name>
<dbReference type="Proteomes" id="UP000256845">
    <property type="component" value="Unassembled WGS sequence"/>
</dbReference>
<evidence type="ECO:0000313" key="6">
    <source>
        <dbReference type="EMBL" id="RED54050.1"/>
    </source>
</evidence>
<comment type="function">
    <text evidence="4 5">Removes the 2'-phosphate from RNA via an intermediate in which the phosphate is ADP-ribosylated by NAD followed by a presumed transesterification to release the RNA and generate ADP-ribose 1''-2''-cyclic phosphate (APPR&gt;P). May function as an ADP-ribosylase.</text>
</comment>
<dbReference type="AlphaFoldDB" id="A0A3D9HXA7"/>
<evidence type="ECO:0000256" key="2">
    <source>
        <dbReference type="ARBA" id="ARBA00022679"/>
    </source>
</evidence>
<evidence type="ECO:0000313" key="7">
    <source>
        <dbReference type="Proteomes" id="UP000256845"/>
    </source>
</evidence>
<dbReference type="InterPro" id="IPR022928">
    <property type="entry name" value="RNA_2'-PTrans_KptA"/>
</dbReference>
<gene>
    <name evidence="5" type="primary">kptA</name>
    <name evidence="6" type="ORF">DFP90_101851</name>
</gene>
<proteinExistence type="inferred from homology"/>
<keyword evidence="3 5" id="KW-0520">NAD</keyword>
<dbReference type="Pfam" id="PF01885">
    <property type="entry name" value="PTS_2-RNA"/>
    <property type="match status" value="1"/>
</dbReference>
<dbReference type="GO" id="GO:0003950">
    <property type="term" value="F:NAD+ poly-ADP-ribosyltransferase activity"/>
    <property type="evidence" value="ECO:0007669"/>
    <property type="project" value="InterPro"/>
</dbReference>
<dbReference type="HAMAP" id="MF_00299">
    <property type="entry name" value="KptA"/>
    <property type="match status" value="1"/>
</dbReference>
<comment type="similarity">
    <text evidence="1 5">Belongs to the KptA/TPT1 family.</text>
</comment>
<dbReference type="PANTHER" id="PTHR12684:SF2">
    <property type="entry name" value="TRNA 2'-PHOSPHOTRANSFERASE 1"/>
    <property type="match status" value="1"/>
</dbReference>
<dbReference type="InterPro" id="IPR002745">
    <property type="entry name" value="Ptrans_KptA/Tpt1"/>
</dbReference>
<reference evidence="6 7" key="1">
    <citation type="submission" date="2018-07" db="EMBL/GenBank/DDBJ databases">
        <title>Genomic Encyclopedia of Type Strains, Phase III (KMG-III): the genomes of soil and plant-associated and newly described type strains.</title>
        <authorList>
            <person name="Whitman W."/>
        </authorList>
    </citation>
    <scope>NUCLEOTIDE SEQUENCE [LARGE SCALE GENOMIC DNA]</scope>
    <source>
        <strain evidence="6 7">CECT 8488</strain>
    </source>
</reference>
<evidence type="ECO:0000256" key="4">
    <source>
        <dbReference type="ARBA" id="ARBA00025212"/>
    </source>
</evidence>
<keyword evidence="7" id="KW-1185">Reference proteome</keyword>
<dbReference type="GO" id="GO:0000215">
    <property type="term" value="F:tRNA 2'-phosphotransferase activity"/>
    <property type="evidence" value="ECO:0007669"/>
    <property type="project" value="TreeGrafter"/>
</dbReference>
<dbReference type="GO" id="GO:0006388">
    <property type="term" value="P:tRNA splicing, via endonucleolytic cleavage and ligation"/>
    <property type="evidence" value="ECO:0007669"/>
    <property type="project" value="UniProtKB-UniRule"/>
</dbReference>
<evidence type="ECO:0000256" key="3">
    <source>
        <dbReference type="ARBA" id="ARBA00023027"/>
    </source>
</evidence>
<organism evidence="6 7">
    <name type="scientific">Aestuariispira insulae</name>
    <dbReference type="NCBI Taxonomy" id="1461337"/>
    <lineage>
        <taxon>Bacteria</taxon>
        <taxon>Pseudomonadati</taxon>
        <taxon>Pseudomonadota</taxon>
        <taxon>Alphaproteobacteria</taxon>
        <taxon>Rhodospirillales</taxon>
        <taxon>Kiloniellaceae</taxon>
        <taxon>Aestuariispira</taxon>
    </lineage>
</organism>
<evidence type="ECO:0000256" key="5">
    <source>
        <dbReference type="HAMAP-Rule" id="MF_00299"/>
    </source>
</evidence>
<dbReference type="InterPro" id="IPR042081">
    <property type="entry name" value="RNA_2'-PTrans_C"/>
</dbReference>
<sequence>MVSDHVRVSKFLSFILRHKPGEIGLELDAEGWAVVDELIEKATIPLSRALIEEVVATNEKKRFALSEDGQLIRANQSHSIQVNLGLLPTEPPETLFHGTAERFLETILKEGLKPMSRQYVHLSADAETARMVGSRHGKPIILALPALEMHQTGHQFFLAKNGVWLSGLIGPSHLNRL</sequence>
<dbReference type="EC" id="2.7.1.-" evidence="5"/>
<dbReference type="RefSeq" id="WP_115935139.1">
    <property type="nucleotide sequence ID" value="NZ_QRDW01000001.1"/>
</dbReference>
<dbReference type="EMBL" id="QRDW01000001">
    <property type="protein sequence ID" value="RED54050.1"/>
    <property type="molecule type" value="Genomic_DNA"/>
</dbReference>
<dbReference type="SUPFAM" id="SSF56399">
    <property type="entry name" value="ADP-ribosylation"/>
    <property type="match status" value="1"/>
</dbReference>
<dbReference type="Gene3D" id="1.10.10.970">
    <property type="entry name" value="RNA 2'-phosphotransferase, Tpt1/KptA family, N-terminal domain"/>
    <property type="match status" value="1"/>
</dbReference>